<reference evidence="6 7" key="1">
    <citation type="submission" date="2023-01" db="EMBL/GenBank/DDBJ databases">
        <title>Thalassococcus onchidii sp. nov., isolated from a marine invertebrate from the South China Sea.</title>
        <authorList>
            <person name="Xu S."/>
            <person name="Liu Z."/>
            <person name="Xu Y."/>
        </authorList>
    </citation>
    <scope>NUCLEOTIDE SEQUENCE [LARGE SCALE GENOMIC DNA]</scope>
    <source>
        <strain evidence="6 7">KCTC 32084</strain>
    </source>
</reference>
<keyword evidence="2" id="KW-0479">Metal-binding</keyword>
<dbReference type="PROSITE" id="PS51891">
    <property type="entry name" value="CENP_V_GFA"/>
    <property type="match status" value="1"/>
</dbReference>
<comment type="caution">
    <text evidence="6">The sequence shown here is derived from an EMBL/GenBank/DDBJ whole genome shotgun (WGS) entry which is preliminary data.</text>
</comment>
<dbReference type="Proteomes" id="UP001210720">
    <property type="component" value="Unassembled WGS sequence"/>
</dbReference>
<evidence type="ECO:0000259" key="5">
    <source>
        <dbReference type="PROSITE" id="PS51891"/>
    </source>
</evidence>
<dbReference type="Gene3D" id="3.90.1590.10">
    <property type="entry name" value="glutathione-dependent formaldehyde- activating enzyme (gfa)"/>
    <property type="match status" value="1"/>
</dbReference>
<gene>
    <name evidence="6" type="ORF">PFY00_09985</name>
</gene>
<evidence type="ECO:0000256" key="2">
    <source>
        <dbReference type="ARBA" id="ARBA00022723"/>
    </source>
</evidence>
<feature type="domain" description="CENP-V/GFA" evidence="5">
    <location>
        <begin position="4"/>
        <end position="106"/>
    </location>
</feature>
<proteinExistence type="inferred from homology"/>
<name>A0ABT4XSY9_9RHOB</name>
<accession>A0ABT4XSY9</accession>
<sequence>MSVLKGHCLCEAVQISVQDAPGWVGVCHCDMCKRWSGAVFACFPASEFEVDGPVAEHASSPKSFRAFCGRCGSHLYMRDEGRAERDFMPGLFAEARDWPLKSEIYTDRALCWAGLPGDHNRATQAEYQAKYPSPMGEPS</sequence>
<keyword evidence="4" id="KW-0456">Lyase</keyword>
<keyword evidence="7" id="KW-1185">Reference proteome</keyword>
<dbReference type="InterPro" id="IPR011057">
    <property type="entry name" value="Mss4-like_sf"/>
</dbReference>
<evidence type="ECO:0000256" key="4">
    <source>
        <dbReference type="ARBA" id="ARBA00023239"/>
    </source>
</evidence>
<dbReference type="Pfam" id="PF04828">
    <property type="entry name" value="GFA"/>
    <property type="match status" value="1"/>
</dbReference>
<evidence type="ECO:0000256" key="3">
    <source>
        <dbReference type="ARBA" id="ARBA00022833"/>
    </source>
</evidence>
<evidence type="ECO:0000313" key="6">
    <source>
        <dbReference type="EMBL" id="MDA7425056.1"/>
    </source>
</evidence>
<organism evidence="6 7">
    <name type="scientific">Thalassococcus lentus</name>
    <dbReference type="NCBI Taxonomy" id="1210524"/>
    <lineage>
        <taxon>Bacteria</taxon>
        <taxon>Pseudomonadati</taxon>
        <taxon>Pseudomonadota</taxon>
        <taxon>Alphaproteobacteria</taxon>
        <taxon>Rhodobacterales</taxon>
        <taxon>Roseobacteraceae</taxon>
        <taxon>Thalassococcus</taxon>
    </lineage>
</organism>
<keyword evidence="3" id="KW-0862">Zinc</keyword>
<evidence type="ECO:0000313" key="7">
    <source>
        <dbReference type="Proteomes" id="UP001210720"/>
    </source>
</evidence>
<dbReference type="PANTHER" id="PTHR33337">
    <property type="entry name" value="GFA DOMAIN-CONTAINING PROTEIN"/>
    <property type="match status" value="1"/>
</dbReference>
<protein>
    <submittedName>
        <fullName evidence="6">GFA family protein</fullName>
    </submittedName>
</protein>
<evidence type="ECO:0000256" key="1">
    <source>
        <dbReference type="ARBA" id="ARBA00005495"/>
    </source>
</evidence>
<dbReference type="RefSeq" id="WP_271432411.1">
    <property type="nucleotide sequence ID" value="NZ_JAQIOY010000003.1"/>
</dbReference>
<dbReference type="EMBL" id="JAQIOY010000003">
    <property type="protein sequence ID" value="MDA7425056.1"/>
    <property type="molecule type" value="Genomic_DNA"/>
</dbReference>
<dbReference type="InterPro" id="IPR006913">
    <property type="entry name" value="CENP-V/GFA"/>
</dbReference>
<dbReference type="PANTHER" id="PTHR33337:SF40">
    <property type="entry name" value="CENP-V_GFA DOMAIN-CONTAINING PROTEIN-RELATED"/>
    <property type="match status" value="1"/>
</dbReference>
<dbReference type="SUPFAM" id="SSF51316">
    <property type="entry name" value="Mss4-like"/>
    <property type="match status" value="1"/>
</dbReference>
<comment type="similarity">
    <text evidence="1">Belongs to the Gfa family.</text>
</comment>